<dbReference type="GO" id="GO:0030655">
    <property type="term" value="P:beta-lactam antibiotic catabolic process"/>
    <property type="evidence" value="ECO:0007669"/>
    <property type="project" value="InterPro"/>
</dbReference>
<organism evidence="3">
    <name type="scientific">Phenylobacterium glaciei</name>
    <dbReference type="NCBI Taxonomy" id="2803784"/>
    <lineage>
        <taxon>Bacteria</taxon>
        <taxon>Pseudomonadati</taxon>
        <taxon>Pseudomonadota</taxon>
        <taxon>Alphaproteobacteria</taxon>
        <taxon>Caulobacterales</taxon>
        <taxon>Caulobacteraceae</taxon>
        <taxon>Phenylobacterium</taxon>
    </lineage>
</organism>
<evidence type="ECO:0000256" key="1">
    <source>
        <dbReference type="SAM" id="MobiDB-lite"/>
    </source>
</evidence>
<feature type="domain" description="Beta-lactamase class A catalytic" evidence="2">
    <location>
        <begin position="2"/>
        <end position="56"/>
    </location>
</feature>
<evidence type="ECO:0000313" key="3">
    <source>
        <dbReference type="EMBL" id="QQZ50357.1"/>
    </source>
</evidence>
<dbReference type="AlphaFoldDB" id="A0A974SA67"/>
<keyword evidence="3" id="KW-0378">Hydrolase</keyword>
<dbReference type="Gene3D" id="3.40.710.10">
    <property type="entry name" value="DD-peptidase/beta-lactamase superfamily"/>
    <property type="match status" value="1"/>
</dbReference>
<dbReference type="Pfam" id="PF13354">
    <property type="entry name" value="Beta-lactamase2"/>
    <property type="match status" value="1"/>
</dbReference>
<accession>A0A974SA67</accession>
<sequence length="81" mass="8429">MADCSEGWMAQVAGDDAFPQQSVSKLWVAMTTMDALDQGKLSLDQGCSWDPRTAASSSSPSPTRSGPPVTPPPCATWCAGP</sequence>
<dbReference type="GO" id="GO:0008800">
    <property type="term" value="F:beta-lactamase activity"/>
    <property type="evidence" value="ECO:0007669"/>
    <property type="project" value="InterPro"/>
</dbReference>
<feature type="region of interest" description="Disordered" evidence="1">
    <location>
        <begin position="42"/>
        <end position="81"/>
    </location>
</feature>
<protein>
    <submittedName>
        <fullName evidence="3">Serine hydrolase</fullName>
    </submittedName>
</protein>
<dbReference type="InterPro" id="IPR045155">
    <property type="entry name" value="Beta-lactam_cat"/>
</dbReference>
<proteinExistence type="predicted"/>
<evidence type="ECO:0000259" key="2">
    <source>
        <dbReference type="Pfam" id="PF13354"/>
    </source>
</evidence>
<dbReference type="SUPFAM" id="SSF56601">
    <property type="entry name" value="beta-lactamase/transpeptidase-like"/>
    <property type="match status" value="1"/>
</dbReference>
<name>A0A974SA67_9CAUL</name>
<feature type="compositionally biased region" description="Low complexity" evidence="1">
    <location>
        <begin position="51"/>
        <end position="67"/>
    </location>
</feature>
<dbReference type="InterPro" id="IPR012338">
    <property type="entry name" value="Beta-lactam/transpept-like"/>
</dbReference>
<dbReference type="EMBL" id="CP068570">
    <property type="protein sequence ID" value="QQZ50357.1"/>
    <property type="molecule type" value="Genomic_DNA"/>
</dbReference>
<reference evidence="3" key="1">
    <citation type="submission" date="2021-01" db="EMBL/GenBank/DDBJ databases">
        <title>Genome sequence of Phenylobacterium sp. 20VBR1 isolated from a valley glaceir, Ny-Alesund, Svalbard.</title>
        <authorList>
            <person name="Thomas F.A."/>
            <person name="Krishnan K.P."/>
            <person name="Sinha R.K."/>
        </authorList>
    </citation>
    <scope>NUCLEOTIDE SEQUENCE</scope>
    <source>
        <strain evidence="3">20VBR1</strain>
    </source>
</reference>
<gene>
    <name evidence="3" type="ORF">JKL49_01130</name>
</gene>